<reference evidence="2" key="1">
    <citation type="journal article" date="2023" name="Mol. Phylogenet. Evol.">
        <title>Genome-scale phylogeny and comparative genomics of the fungal order Sordariales.</title>
        <authorList>
            <person name="Hensen N."/>
            <person name="Bonometti L."/>
            <person name="Westerberg I."/>
            <person name="Brannstrom I.O."/>
            <person name="Guillou S."/>
            <person name="Cros-Aarteil S."/>
            <person name="Calhoun S."/>
            <person name="Haridas S."/>
            <person name="Kuo A."/>
            <person name="Mondo S."/>
            <person name="Pangilinan J."/>
            <person name="Riley R."/>
            <person name="LaButti K."/>
            <person name="Andreopoulos B."/>
            <person name="Lipzen A."/>
            <person name="Chen C."/>
            <person name="Yan M."/>
            <person name="Daum C."/>
            <person name="Ng V."/>
            <person name="Clum A."/>
            <person name="Steindorff A."/>
            <person name="Ohm R.A."/>
            <person name="Martin F."/>
            <person name="Silar P."/>
            <person name="Natvig D.O."/>
            <person name="Lalanne C."/>
            <person name="Gautier V."/>
            <person name="Ament-Velasquez S.L."/>
            <person name="Kruys A."/>
            <person name="Hutchinson M.I."/>
            <person name="Powell A.J."/>
            <person name="Barry K."/>
            <person name="Miller A.N."/>
            <person name="Grigoriev I.V."/>
            <person name="Debuchy R."/>
            <person name="Gladieux P."/>
            <person name="Hiltunen Thoren M."/>
            <person name="Johannesson H."/>
        </authorList>
    </citation>
    <scope>NUCLEOTIDE SEQUENCE</scope>
    <source>
        <strain evidence="2">CBS 626.80</strain>
    </source>
</reference>
<dbReference type="InterPro" id="IPR036047">
    <property type="entry name" value="F-box-like_dom_sf"/>
</dbReference>
<dbReference type="SUPFAM" id="SSF81383">
    <property type="entry name" value="F-box domain"/>
    <property type="match status" value="1"/>
</dbReference>
<dbReference type="AlphaFoldDB" id="A0AAN6NLF8"/>
<reference evidence="2" key="2">
    <citation type="submission" date="2023-06" db="EMBL/GenBank/DDBJ databases">
        <authorList>
            <consortium name="Lawrence Berkeley National Laboratory"/>
            <person name="Mondo S.J."/>
            <person name="Hensen N."/>
            <person name="Bonometti L."/>
            <person name="Westerberg I."/>
            <person name="Brannstrom I.O."/>
            <person name="Guillou S."/>
            <person name="Cros-Aarteil S."/>
            <person name="Calhoun S."/>
            <person name="Haridas S."/>
            <person name="Kuo A."/>
            <person name="Pangilinan J."/>
            <person name="Riley R."/>
            <person name="Labutti K."/>
            <person name="Andreopoulos B."/>
            <person name="Lipzen A."/>
            <person name="Chen C."/>
            <person name="Yanf M."/>
            <person name="Daum C."/>
            <person name="Ng V."/>
            <person name="Clum A."/>
            <person name="Steindorff A."/>
            <person name="Ohm R."/>
            <person name="Martin F."/>
            <person name="Silar P."/>
            <person name="Natvig D."/>
            <person name="Lalanne C."/>
            <person name="Gautier V."/>
            <person name="Ament-Velasquez S.L."/>
            <person name="Kruys A."/>
            <person name="Hutchinson M.I."/>
            <person name="Powell A.J."/>
            <person name="Barry K."/>
            <person name="Miller A.N."/>
            <person name="Grigoriev I.V."/>
            <person name="Debuchy R."/>
            <person name="Gladieux P."/>
            <person name="Thoren M.H."/>
            <person name="Johannesson H."/>
        </authorList>
    </citation>
    <scope>NUCLEOTIDE SEQUENCE</scope>
    <source>
        <strain evidence="2">CBS 626.80</strain>
    </source>
</reference>
<evidence type="ECO:0000259" key="1">
    <source>
        <dbReference type="PROSITE" id="PS50181"/>
    </source>
</evidence>
<feature type="domain" description="F-box" evidence="1">
    <location>
        <begin position="3"/>
        <end position="51"/>
    </location>
</feature>
<organism evidence="2 3">
    <name type="scientific">Pseudoneurospora amorphoporcata</name>
    <dbReference type="NCBI Taxonomy" id="241081"/>
    <lineage>
        <taxon>Eukaryota</taxon>
        <taxon>Fungi</taxon>
        <taxon>Dikarya</taxon>
        <taxon>Ascomycota</taxon>
        <taxon>Pezizomycotina</taxon>
        <taxon>Sordariomycetes</taxon>
        <taxon>Sordariomycetidae</taxon>
        <taxon>Sordariales</taxon>
        <taxon>Sordariaceae</taxon>
        <taxon>Pseudoneurospora</taxon>
    </lineage>
</organism>
<sequence length="531" mass="61745">MPAISLHTVPLDILLSILGYVDPISLINLAQTCQSLRVTIQPTRANLLQRLLAVELIGIVPLIRGRDNQIIPPIGSIDWESNKYACGGCLKLLPHQMFDNHNILRLDLRKPPPGSWEANRLAEWWYLDGWEDDVRGRIIQHRVFTRISNEIKSLAHVRRQHHEATHPDDHMPHDGVNQFLWAAEAKAIIAANDRTAYDAELLLCGLRRHNRRCNECRFLGGDLRHLNPTNNPGNAFPPLPVATGRKLPFYNLFDRCFPTLFNPIPLSGTGRRFTQFGNQRNKAYTWMMCTVRCRGCSKWKDASQFRLPIAAYKTEDLLKREIANYLVPDPQLGELRKPRCNRCFLAEHGMAAFRGHIVRFARSLLIDALNRVKFQVLFGWGKLLEDFGPGGEFANWAECGVPIVSGFPIQMEEDLLAVPPLTTLQLDDLYHRYTRFTIFVEHMYQGLRPLRQSILDSRSNEEIMNNVMTSWFRIWYDDYFLYERTYRRLQNRLDWMEQHEEEVVRYALGVDPLMLERYNFEMEVEDGEIVY</sequence>
<dbReference type="PROSITE" id="PS50181">
    <property type="entry name" value="FBOX"/>
    <property type="match status" value="1"/>
</dbReference>
<accession>A0AAN6NLF8</accession>
<evidence type="ECO:0000313" key="3">
    <source>
        <dbReference type="Proteomes" id="UP001303222"/>
    </source>
</evidence>
<dbReference type="Pfam" id="PF12937">
    <property type="entry name" value="F-box-like"/>
    <property type="match status" value="1"/>
</dbReference>
<evidence type="ECO:0000313" key="2">
    <source>
        <dbReference type="EMBL" id="KAK3948031.1"/>
    </source>
</evidence>
<comment type="caution">
    <text evidence="2">The sequence shown here is derived from an EMBL/GenBank/DDBJ whole genome shotgun (WGS) entry which is preliminary data.</text>
</comment>
<dbReference type="CDD" id="cd09917">
    <property type="entry name" value="F-box_SF"/>
    <property type="match status" value="1"/>
</dbReference>
<gene>
    <name evidence="2" type="ORF">QBC32DRAFT_269681</name>
</gene>
<name>A0AAN6NLF8_9PEZI</name>
<dbReference type="EMBL" id="MU859289">
    <property type="protein sequence ID" value="KAK3948031.1"/>
    <property type="molecule type" value="Genomic_DNA"/>
</dbReference>
<dbReference type="InterPro" id="IPR001810">
    <property type="entry name" value="F-box_dom"/>
</dbReference>
<keyword evidence="3" id="KW-1185">Reference proteome</keyword>
<dbReference type="Proteomes" id="UP001303222">
    <property type="component" value="Unassembled WGS sequence"/>
</dbReference>
<proteinExistence type="predicted"/>
<protein>
    <recommendedName>
        <fullName evidence="1">F-box domain-containing protein</fullName>
    </recommendedName>
</protein>